<evidence type="ECO:0000313" key="3">
    <source>
        <dbReference type="EMBL" id="KFH42881.1"/>
    </source>
</evidence>
<dbReference type="InterPro" id="IPR020084">
    <property type="entry name" value="NUDIX_hydrolase_CS"/>
</dbReference>
<dbReference type="SUPFAM" id="SSF55811">
    <property type="entry name" value="Nudix"/>
    <property type="match status" value="1"/>
</dbReference>
<proteinExistence type="predicted"/>
<dbReference type="AlphaFoldDB" id="A0A086T0J9"/>
<dbReference type="PROSITE" id="PS51257">
    <property type="entry name" value="PROKAR_LIPOPROTEIN"/>
    <property type="match status" value="1"/>
</dbReference>
<dbReference type="Gene3D" id="3.90.79.10">
    <property type="entry name" value="Nucleoside Triphosphate Pyrophosphohydrolase"/>
    <property type="match status" value="1"/>
</dbReference>
<evidence type="ECO:0000256" key="1">
    <source>
        <dbReference type="ARBA" id="ARBA00022801"/>
    </source>
</evidence>
<protein>
    <submittedName>
        <fullName evidence="3">Diadenosine hexaphosphate hydrolase-like protein</fullName>
    </submittedName>
</protein>
<dbReference type="HOGENOM" id="CLU_037162_2_1_1"/>
<dbReference type="PROSITE" id="PS00893">
    <property type="entry name" value="NUDIX_BOX"/>
    <property type="match status" value="1"/>
</dbReference>
<dbReference type="InterPro" id="IPR051325">
    <property type="entry name" value="Nudix_hydrolase_domain"/>
</dbReference>
<comment type="caution">
    <text evidence="3">The sequence shown here is derived from an EMBL/GenBank/DDBJ whole genome shotgun (WGS) entry which is preliminary data.</text>
</comment>
<dbReference type="OrthoDB" id="10259236at2759"/>
<organism evidence="3 4">
    <name type="scientific">Hapsidospora chrysogenum (strain ATCC 11550 / CBS 779.69 / DSM 880 / IAM 14645 / JCM 23072 / IMI 49137)</name>
    <name type="common">Acremonium chrysogenum</name>
    <dbReference type="NCBI Taxonomy" id="857340"/>
    <lineage>
        <taxon>Eukaryota</taxon>
        <taxon>Fungi</taxon>
        <taxon>Dikarya</taxon>
        <taxon>Ascomycota</taxon>
        <taxon>Pezizomycotina</taxon>
        <taxon>Sordariomycetes</taxon>
        <taxon>Hypocreomycetidae</taxon>
        <taxon>Hypocreales</taxon>
        <taxon>Bionectriaceae</taxon>
        <taxon>Hapsidospora</taxon>
    </lineage>
</organism>
<keyword evidence="1 3" id="KW-0378">Hydrolase</keyword>
<dbReference type="PROSITE" id="PS51462">
    <property type="entry name" value="NUDIX"/>
    <property type="match status" value="1"/>
</dbReference>
<dbReference type="GO" id="GO:0006167">
    <property type="term" value="P:AMP biosynthetic process"/>
    <property type="evidence" value="ECO:0007669"/>
    <property type="project" value="TreeGrafter"/>
</dbReference>
<dbReference type="PANTHER" id="PTHR21340">
    <property type="entry name" value="DIADENOSINE 5,5-P1,P4-TETRAPHOSPHATE PYROPHOSPHOHYDROLASE MUTT"/>
    <property type="match status" value="1"/>
</dbReference>
<dbReference type="EMBL" id="JPKY01000083">
    <property type="protein sequence ID" value="KFH42881.1"/>
    <property type="molecule type" value="Genomic_DNA"/>
</dbReference>
<name>A0A086T0J9_HAPC1</name>
<sequence>MAAVAERSLFFANGFVISCGTVSLDVVRAKVLLIRCRRTGEYLPPKGRKDLGESLEHAATRETFEETGIPVQLLPVNLETLATLPPSMQGDDRPRAVTELLCRFSEGGDSASIPDEGTQVEDEDFEPIWVGFDEVGAILSYDDDRRIANEAAGAVQRGQTVA</sequence>
<dbReference type="InterPro" id="IPR000086">
    <property type="entry name" value="NUDIX_hydrolase_dom"/>
</dbReference>
<dbReference type="GO" id="GO:0006754">
    <property type="term" value="P:ATP biosynthetic process"/>
    <property type="evidence" value="ECO:0007669"/>
    <property type="project" value="TreeGrafter"/>
</dbReference>
<keyword evidence="4" id="KW-1185">Reference proteome</keyword>
<reference evidence="4" key="1">
    <citation type="journal article" date="2014" name="Genome Announc.">
        <title>Genome sequence and annotation of Acremonium chrysogenum, producer of the beta-lactam antibiotic cephalosporin C.</title>
        <authorList>
            <person name="Terfehr D."/>
            <person name="Dahlmann T.A."/>
            <person name="Specht T."/>
            <person name="Zadra I."/>
            <person name="Kuernsteiner H."/>
            <person name="Kueck U."/>
        </authorList>
    </citation>
    <scope>NUCLEOTIDE SEQUENCE [LARGE SCALE GENOMIC DNA]</scope>
    <source>
        <strain evidence="4">ATCC 11550 / CBS 779.69 / DSM 880 / IAM 14645 / JCM 23072 / IMI 49137</strain>
    </source>
</reference>
<dbReference type="InterPro" id="IPR015797">
    <property type="entry name" value="NUDIX_hydrolase-like_dom_sf"/>
</dbReference>
<gene>
    <name evidence="3" type="ORF">ACRE_063730</name>
</gene>
<evidence type="ECO:0000259" key="2">
    <source>
        <dbReference type="PROSITE" id="PS51462"/>
    </source>
</evidence>
<dbReference type="PANTHER" id="PTHR21340:SF0">
    <property type="entry name" value="BIS(5'-NUCLEOSYL)-TETRAPHOSPHATASE [ASYMMETRICAL]"/>
    <property type="match status" value="1"/>
</dbReference>
<dbReference type="Pfam" id="PF00293">
    <property type="entry name" value="NUDIX"/>
    <property type="match status" value="1"/>
</dbReference>
<feature type="domain" description="Nudix hydrolase" evidence="2">
    <location>
        <begin position="14"/>
        <end position="156"/>
    </location>
</feature>
<dbReference type="GO" id="GO:0004081">
    <property type="term" value="F:bis(5'-nucleosyl)-tetraphosphatase (asymmetrical) activity"/>
    <property type="evidence" value="ECO:0007669"/>
    <property type="project" value="TreeGrafter"/>
</dbReference>
<accession>A0A086T0J9</accession>
<evidence type="ECO:0000313" key="4">
    <source>
        <dbReference type="Proteomes" id="UP000029964"/>
    </source>
</evidence>
<dbReference type="Proteomes" id="UP000029964">
    <property type="component" value="Unassembled WGS sequence"/>
</dbReference>